<gene>
    <name evidence="1" type="ORF">RaK2_00297</name>
</gene>
<sequence>MNVFKLKFYANDTRPFGKKLDYDLYFNSTELALEYLNTKMPGHKEITEEVVKPWFTNYNTRTFTWEGKRYDENGEWDYPVEFTVELDQIEVIQSLEK</sequence>
<name>H6X4A4_9CAUD</name>
<evidence type="ECO:0000313" key="1">
    <source>
        <dbReference type="EMBL" id="AFA44570.1"/>
    </source>
</evidence>
<dbReference type="EMBL" id="JQ513383">
    <property type="protein sequence ID" value="AFA44570.1"/>
    <property type="molecule type" value="Genomic_DNA"/>
</dbReference>
<dbReference type="Proteomes" id="UP000007524">
    <property type="component" value="Segment"/>
</dbReference>
<dbReference type="GeneID" id="14012885"/>
<reference evidence="1 2" key="1">
    <citation type="journal article" date="2012" name="J. Virol.">
        <title>Genome of Klebsiella sp.-Infecting Bacteriophage vB_KleM_RaK2.</title>
        <authorList>
            <person name="Simoliunas E."/>
            <person name="Kaliniene L."/>
            <person name="Truncaite L."/>
            <person name="Klausa V."/>
            <person name="Zajanckauskaite A."/>
            <person name="Meskys R."/>
        </authorList>
    </citation>
    <scope>NUCLEOTIDE SEQUENCE [LARGE SCALE GENOMIC DNA]</scope>
</reference>
<protein>
    <submittedName>
        <fullName evidence="1">Uncharacterized protein</fullName>
    </submittedName>
</protein>
<dbReference type="KEGG" id="vg:14012885"/>
<evidence type="ECO:0000313" key="2">
    <source>
        <dbReference type="Proteomes" id="UP000007524"/>
    </source>
</evidence>
<organism evidence="1 2">
    <name type="scientific">Klebsiella phage vB_KleM_RaK2</name>
    <dbReference type="NCBI Taxonomy" id="1147094"/>
    <lineage>
        <taxon>Viruses</taxon>
        <taxon>Duplodnaviria</taxon>
        <taxon>Heunggongvirae</taxon>
        <taxon>Uroviricota</taxon>
        <taxon>Caudoviricetes</taxon>
        <taxon>Alcyoneusvirus</taxon>
        <taxon>Alcyoneusvirus RaK2</taxon>
    </lineage>
</organism>
<keyword evidence="2" id="KW-1185">Reference proteome</keyword>
<accession>H6X4A4</accession>
<proteinExistence type="predicted"/>
<dbReference type="RefSeq" id="YP_007007452.1">
    <property type="nucleotide sequence ID" value="NC_019526.1"/>
</dbReference>